<gene>
    <name evidence="2" type="ORF">XYCOK13_24660</name>
</gene>
<keyword evidence="1" id="KW-0732">Signal</keyword>
<accession>A0A8J4H511</accession>
<reference evidence="2" key="1">
    <citation type="submission" date="2021-04" db="EMBL/GenBank/DDBJ databases">
        <title>Draft genome sequence of Xylanibacillus composti strain K13.</title>
        <authorList>
            <person name="Uke A."/>
            <person name="Chhe C."/>
            <person name="Baramee S."/>
            <person name="Kosugi A."/>
        </authorList>
    </citation>
    <scope>NUCLEOTIDE SEQUENCE</scope>
    <source>
        <strain evidence="2">K13</strain>
    </source>
</reference>
<dbReference type="Proteomes" id="UP000677918">
    <property type="component" value="Unassembled WGS sequence"/>
</dbReference>
<evidence type="ECO:0000313" key="2">
    <source>
        <dbReference type="EMBL" id="GIQ69642.1"/>
    </source>
</evidence>
<sequence>MRQWNMRSKWVRGAAACLVIVLIAAACSNRPASVPQSDSEDGDPDQIQVEVLHLNHWPVKKILDDIEAVVAEYEDDVDIHYYAFGSKEGEALAEARSITGHTPLVIFINGQKDYQLDGKDVTFYSFPEGSGTLMMGSGGWAMDDLHAVLSLLSGE</sequence>
<organism evidence="2 3">
    <name type="scientific">Xylanibacillus composti</name>
    <dbReference type="NCBI Taxonomy" id="1572762"/>
    <lineage>
        <taxon>Bacteria</taxon>
        <taxon>Bacillati</taxon>
        <taxon>Bacillota</taxon>
        <taxon>Bacilli</taxon>
        <taxon>Bacillales</taxon>
        <taxon>Paenibacillaceae</taxon>
        <taxon>Xylanibacillus</taxon>
    </lineage>
</organism>
<evidence type="ECO:0000313" key="3">
    <source>
        <dbReference type="Proteomes" id="UP000677918"/>
    </source>
</evidence>
<comment type="caution">
    <text evidence="2">The sequence shown here is derived from an EMBL/GenBank/DDBJ whole genome shotgun (WGS) entry which is preliminary data.</text>
</comment>
<evidence type="ECO:0000256" key="1">
    <source>
        <dbReference type="SAM" id="SignalP"/>
    </source>
</evidence>
<protein>
    <submittedName>
        <fullName evidence="2">Uncharacterized protein</fullName>
    </submittedName>
</protein>
<proteinExistence type="predicted"/>
<name>A0A8J4H511_9BACL</name>
<feature type="chain" id="PRO_5038483318" evidence="1">
    <location>
        <begin position="27"/>
        <end position="155"/>
    </location>
</feature>
<dbReference type="RefSeq" id="WP_213412433.1">
    <property type="nucleotide sequence ID" value="NZ_BOVK01000031.1"/>
</dbReference>
<dbReference type="AlphaFoldDB" id="A0A8J4H511"/>
<dbReference type="PROSITE" id="PS51257">
    <property type="entry name" value="PROKAR_LIPOPROTEIN"/>
    <property type="match status" value="1"/>
</dbReference>
<keyword evidence="3" id="KW-1185">Reference proteome</keyword>
<feature type="signal peptide" evidence="1">
    <location>
        <begin position="1"/>
        <end position="26"/>
    </location>
</feature>
<dbReference type="EMBL" id="BOVK01000031">
    <property type="protein sequence ID" value="GIQ69642.1"/>
    <property type="molecule type" value="Genomic_DNA"/>
</dbReference>